<name>A0A9D6VBK0_9BACT</name>
<organism evidence="1 2">
    <name type="scientific">Desulfomonile tiedjei</name>
    <dbReference type="NCBI Taxonomy" id="2358"/>
    <lineage>
        <taxon>Bacteria</taxon>
        <taxon>Pseudomonadati</taxon>
        <taxon>Thermodesulfobacteriota</taxon>
        <taxon>Desulfomonilia</taxon>
        <taxon>Desulfomonilales</taxon>
        <taxon>Desulfomonilaceae</taxon>
        <taxon>Desulfomonile</taxon>
    </lineage>
</organism>
<protein>
    <submittedName>
        <fullName evidence="1">Uncharacterized protein</fullName>
    </submittedName>
</protein>
<evidence type="ECO:0000313" key="2">
    <source>
        <dbReference type="Proteomes" id="UP000807825"/>
    </source>
</evidence>
<reference evidence="1" key="1">
    <citation type="submission" date="2020-07" db="EMBL/GenBank/DDBJ databases">
        <title>Huge and variable diversity of episymbiotic CPR bacteria and DPANN archaea in groundwater ecosystems.</title>
        <authorList>
            <person name="He C.Y."/>
            <person name="Keren R."/>
            <person name="Whittaker M."/>
            <person name="Farag I.F."/>
            <person name="Doudna J."/>
            <person name="Cate J.H.D."/>
            <person name="Banfield J.F."/>
        </authorList>
    </citation>
    <scope>NUCLEOTIDE SEQUENCE</scope>
    <source>
        <strain evidence="1">NC_groundwater_1664_Pr3_B-0.1um_52_9</strain>
    </source>
</reference>
<gene>
    <name evidence="1" type="ORF">HY912_23275</name>
</gene>
<dbReference type="AlphaFoldDB" id="A0A9D6VBK0"/>
<comment type="caution">
    <text evidence="1">The sequence shown here is derived from an EMBL/GenBank/DDBJ whole genome shotgun (WGS) entry which is preliminary data.</text>
</comment>
<sequence>MATPLFPKLDFTKVGDQRRGGKQAVSINGNLGRLVIYQEAYRIFEKQSGRAPVKFVQLLKHADYPHVFWIKACDSAKDPAARGIHVTGETRVISAKKLIREIGKEKSPTEQFYADWDPVNEALYVDLNHPLP</sequence>
<accession>A0A9D6VBK0</accession>
<evidence type="ECO:0000313" key="1">
    <source>
        <dbReference type="EMBL" id="MBI5252427.1"/>
    </source>
</evidence>
<proteinExistence type="predicted"/>
<dbReference type="Proteomes" id="UP000807825">
    <property type="component" value="Unassembled WGS sequence"/>
</dbReference>
<dbReference type="EMBL" id="JACRDE010000606">
    <property type="protein sequence ID" value="MBI5252427.1"/>
    <property type="molecule type" value="Genomic_DNA"/>
</dbReference>